<protein>
    <submittedName>
        <fullName evidence="5">DUF5641 domain-containing protein</fullName>
    </submittedName>
</protein>
<dbReference type="InterPro" id="IPR040676">
    <property type="entry name" value="DUF5641"/>
</dbReference>
<gene>
    <name evidence="2" type="ORF">DME_LOCUS4232</name>
</gene>
<proteinExistence type="predicted"/>
<dbReference type="EMBL" id="UYYG01000439">
    <property type="protein sequence ID" value="VDN54259.1"/>
    <property type="molecule type" value="Genomic_DNA"/>
</dbReference>
<feature type="domain" description="DUF5641" evidence="1">
    <location>
        <begin position="30"/>
        <end position="123"/>
    </location>
</feature>
<evidence type="ECO:0000313" key="2">
    <source>
        <dbReference type="EMBL" id="VDN54259.1"/>
    </source>
</evidence>
<evidence type="ECO:0000313" key="4">
    <source>
        <dbReference type="Proteomes" id="UP000274756"/>
    </source>
</evidence>
<accession>A0A0N4US02</accession>
<evidence type="ECO:0000313" key="3">
    <source>
        <dbReference type="Proteomes" id="UP000038040"/>
    </source>
</evidence>
<evidence type="ECO:0000313" key="5">
    <source>
        <dbReference type="WBParaSite" id="DME_0001083401-mRNA-1"/>
    </source>
</evidence>
<dbReference type="OrthoDB" id="5853746at2759"/>
<reference evidence="5" key="1">
    <citation type="submission" date="2017-02" db="UniProtKB">
        <authorList>
            <consortium name="WormBaseParasite"/>
        </authorList>
    </citation>
    <scope>IDENTIFICATION</scope>
</reference>
<dbReference type="Proteomes" id="UP000274756">
    <property type="component" value="Unassembled WGS sequence"/>
</dbReference>
<reference evidence="2 4" key="2">
    <citation type="submission" date="2018-11" db="EMBL/GenBank/DDBJ databases">
        <authorList>
            <consortium name="Pathogen Informatics"/>
        </authorList>
    </citation>
    <scope>NUCLEOTIDE SEQUENCE [LARGE SCALE GENOMIC DNA]</scope>
</reference>
<name>A0A0N4US02_DRAME</name>
<dbReference type="Proteomes" id="UP000038040">
    <property type="component" value="Unplaced"/>
</dbReference>
<dbReference type="PANTHER" id="PTHR47331:SF1">
    <property type="entry name" value="GAG-LIKE PROTEIN"/>
    <property type="match status" value="1"/>
</dbReference>
<evidence type="ECO:0000259" key="1">
    <source>
        <dbReference type="Pfam" id="PF18701"/>
    </source>
</evidence>
<dbReference type="Pfam" id="PF18701">
    <property type="entry name" value="DUF5641"/>
    <property type="match status" value="1"/>
</dbReference>
<keyword evidence="4" id="KW-1185">Reference proteome</keyword>
<organism evidence="3 5">
    <name type="scientific">Dracunculus medinensis</name>
    <name type="common">Guinea worm</name>
    <dbReference type="NCBI Taxonomy" id="318479"/>
    <lineage>
        <taxon>Eukaryota</taxon>
        <taxon>Metazoa</taxon>
        <taxon>Ecdysozoa</taxon>
        <taxon>Nematoda</taxon>
        <taxon>Chromadorea</taxon>
        <taxon>Rhabditida</taxon>
        <taxon>Spirurina</taxon>
        <taxon>Dracunculoidea</taxon>
        <taxon>Dracunculidae</taxon>
        <taxon>Dracunculus</taxon>
    </lineage>
</organism>
<dbReference type="STRING" id="318479.A0A0N4US02"/>
<dbReference type="WBParaSite" id="DME_0001083401-mRNA-1">
    <property type="protein sequence ID" value="DME_0001083401-mRNA-1"/>
    <property type="gene ID" value="DME_0001083401"/>
</dbReference>
<dbReference type="PANTHER" id="PTHR47331">
    <property type="entry name" value="PHD-TYPE DOMAIN-CONTAINING PROTEIN"/>
    <property type="match status" value="1"/>
</dbReference>
<sequence>MSNDSDEDEFIPHELTTYDKLIKYLSKTLKTFDVFWKIWKDEYLNSSRERTQIEHKSPRSAIIRPPFLGEVVLVNEPHIPRGMWKLAKINKLNKSSDGNVRSVQIELPFGKLLNRPVNMLYPLEVEQENQPEDSVTELTNAKDEEPIAREVQQRNLVKCRIRFYAFRISQ</sequence>
<dbReference type="AlphaFoldDB" id="A0A0N4US02"/>